<dbReference type="EMBL" id="JACCBD010000001">
    <property type="protein sequence ID" value="NYD25902.1"/>
    <property type="molecule type" value="Genomic_DNA"/>
</dbReference>
<evidence type="ECO:0000259" key="1">
    <source>
        <dbReference type="Pfam" id="PF09359"/>
    </source>
</evidence>
<dbReference type="GO" id="GO:0006799">
    <property type="term" value="P:polyphosphate biosynthetic process"/>
    <property type="evidence" value="ECO:0007669"/>
    <property type="project" value="UniProtKB-ARBA"/>
</dbReference>
<dbReference type="Proteomes" id="UP000586095">
    <property type="component" value="Unassembled WGS sequence"/>
</dbReference>
<protein>
    <recommendedName>
        <fullName evidence="1">VTC domain-containing protein</fullName>
    </recommendedName>
</protein>
<dbReference type="Gene3D" id="3.20.100.30">
    <property type="entry name" value="VTC, catalytic tunnel domain"/>
    <property type="match status" value="1"/>
</dbReference>
<dbReference type="RefSeq" id="WP_185986288.1">
    <property type="nucleotide sequence ID" value="NZ_BAAALZ010000002.1"/>
</dbReference>
<feature type="domain" description="VTC" evidence="1">
    <location>
        <begin position="44"/>
        <end position="251"/>
    </location>
</feature>
<name>A0A852RGS6_9MICO</name>
<dbReference type="InterPro" id="IPR018966">
    <property type="entry name" value="VTC_domain"/>
</dbReference>
<evidence type="ECO:0000313" key="3">
    <source>
        <dbReference type="Proteomes" id="UP000586095"/>
    </source>
</evidence>
<keyword evidence="3" id="KW-1185">Reference proteome</keyword>
<accession>A0A852RGS6</accession>
<dbReference type="CDD" id="cd07750">
    <property type="entry name" value="PolyPPase_VTC_like"/>
    <property type="match status" value="1"/>
</dbReference>
<dbReference type="Pfam" id="PF09359">
    <property type="entry name" value="VTC"/>
    <property type="match status" value="1"/>
</dbReference>
<organism evidence="2 3">
    <name type="scientific">Leucobacter aridicollis</name>
    <dbReference type="NCBI Taxonomy" id="283878"/>
    <lineage>
        <taxon>Bacteria</taxon>
        <taxon>Bacillati</taxon>
        <taxon>Actinomycetota</taxon>
        <taxon>Actinomycetes</taxon>
        <taxon>Micrococcales</taxon>
        <taxon>Microbacteriaceae</taxon>
        <taxon>Leucobacter</taxon>
    </lineage>
</organism>
<proteinExistence type="predicted"/>
<evidence type="ECO:0000313" key="2">
    <source>
        <dbReference type="EMBL" id="NYD25902.1"/>
    </source>
</evidence>
<reference evidence="2 3" key="1">
    <citation type="submission" date="2020-07" db="EMBL/GenBank/DDBJ databases">
        <title>Sequencing the genomes of 1000 actinobacteria strains.</title>
        <authorList>
            <person name="Klenk H.-P."/>
        </authorList>
    </citation>
    <scope>NUCLEOTIDE SEQUENCE [LARGE SCALE GENOMIC DNA]</scope>
    <source>
        <strain evidence="2 3">DSM 17380</strain>
    </source>
</reference>
<sequence length="282" mass="31162">MIAGFEQRAPARPAPAAHPVEGFAAGLPPIALDDLVSEAPLMTRVDRKYLLPVSDALRTLESVAPGARVLEIAGRRRLAYDSVYFDTAEHTAYRLTAQRRRRRFKVRTRRYVDTETCFLEAKTKDGRGRTVKQRIPYAAADAGALTPEGRAFVGHILTTNGHPAATVAGLTAGTTSRYRRTTLLLPDGSRATIDTDLLWCDESGARARLDCHVIVESKSVGPRSELDSALWRAGHRPTSISKFGTGTAALHPELPRNKWARTLLAPFIYEPDTRHTQQRNTR</sequence>
<comment type="caution">
    <text evidence="2">The sequence shown here is derived from an EMBL/GenBank/DDBJ whole genome shotgun (WGS) entry which is preliminary data.</text>
</comment>
<gene>
    <name evidence="2" type="ORF">BJ960_000705</name>
</gene>
<dbReference type="AlphaFoldDB" id="A0A852RGS6"/>
<dbReference type="InterPro" id="IPR042267">
    <property type="entry name" value="VTC_sf"/>
</dbReference>